<accession>G2EGQ1</accession>
<dbReference type="EMBL" id="AFXZ01000061">
    <property type="protein sequence ID" value="EGV42385.2"/>
    <property type="molecule type" value="Genomic_DNA"/>
</dbReference>
<sequence>MKLSNTYTNTITFQINKVNVPETAVIFDDADKTLRISLKSHGFNLLKYYFKTPKIDIDFSQNMAKTDKHYVWNNKSAFLDIQSQLKETVDVVRISPDTLLFKYDVNAIKKVPVKINTKINYAIGYDILDKFKIVPDSIKIIGPEILVSAVNYIETDTLKLQGVKKDIKTTIALKLPENIKQLSFSASKVEVEAKVTKFTEGKLKIPVTVINIPENINLKYYPKKISVYYYTSLENYKTISASDFQIVCDFAEVSQNQSFLIPRITKQPDVLRRVKINHDQIEYIITE</sequence>
<comment type="caution">
    <text evidence="1">The sequence shown here is derived from an EMBL/GenBank/DDBJ whole genome shotgun (WGS) entry which is preliminary data.</text>
</comment>
<dbReference type="InterPro" id="IPR012505">
    <property type="entry name" value="YbbR"/>
</dbReference>
<name>G2EGQ1_9FLAO</name>
<dbReference type="InterPro" id="IPR053154">
    <property type="entry name" value="c-di-AMP_regulator"/>
</dbReference>
<dbReference type="Pfam" id="PF07949">
    <property type="entry name" value="YbbR"/>
    <property type="match status" value="1"/>
</dbReference>
<dbReference type="Gene3D" id="2.170.120.40">
    <property type="entry name" value="YbbR-like domain"/>
    <property type="match status" value="1"/>
</dbReference>
<dbReference type="PANTHER" id="PTHR37804">
    <property type="entry name" value="CDAA REGULATORY PROTEIN CDAR"/>
    <property type="match status" value="1"/>
</dbReference>
<reference evidence="1 2" key="1">
    <citation type="journal article" date="2008" name="Int. J. Syst. Evol. Microbiol.">
        <title>Bizionia argentinensis sp. nov., isolated from surface marine water in Antarctica.</title>
        <authorList>
            <person name="Bercovich A."/>
            <person name="Vazquez S.C."/>
            <person name="Yankilevich P."/>
            <person name="Coria S.H."/>
            <person name="Foti M."/>
            <person name="Hernandez E."/>
            <person name="Vidal A."/>
            <person name="Ruberto L."/>
            <person name="Melo C."/>
            <person name="Marenssi S."/>
            <person name="Criscuolo M."/>
            <person name="Memoli M."/>
            <person name="Arguelles M."/>
            <person name="Mac Cormack W.P."/>
        </authorList>
    </citation>
    <scope>NUCLEOTIDE SEQUENCE [LARGE SCALE GENOMIC DNA]</scope>
    <source>
        <strain evidence="1 2">JUB59</strain>
    </source>
</reference>
<dbReference type="OrthoDB" id="1150187at2"/>
<dbReference type="PANTHER" id="PTHR37804:SF1">
    <property type="entry name" value="CDAA REGULATORY PROTEIN CDAR"/>
    <property type="match status" value="1"/>
</dbReference>
<dbReference type="AlphaFoldDB" id="G2EGQ1"/>
<dbReference type="eggNOG" id="COG4856">
    <property type="taxonomic scope" value="Bacteria"/>
</dbReference>
<proteinExistence type="predicted"/>
<dbReference type="Proteomes" id="UP000003730">
    <property type="component" value="Unassembled WGS sequence"/>
</dbReference>
<dbReference type="STRING" id="1046627.BZARG_2309"/>
<dbReference type="Gene3D" id="2.170.120.30">
    <property type="match status" value="1"/>
</dbReference>
<keyword evidence="2" id="KW-1185">Reference proteome</keyword>
<protein>
    <submittedName>
        <fullName evidence="1">YbbR-like domain-containing protein</fullName>
    </submittedName>
</protein>
<evidence type="ECO:0000313" key="1">
    <source>
        <dbReference type="EMBL" id="EGV42385.2"/>
    </source>
</evidence>
<organism evidence="1 2">
    <name type="scientific">Bizionia argentinensis JUB59</name>
    <dbReference type="NCBI Taxonomy" id="1046627"/>
    <lineage>
        <taxon>Bacteria</taxon>
        <taxon>Pseudomonadati</taxon>
        <taxon>Bacteroidota</taxon>
        <taxon>Flavobacteriia</taxon>
        <taxon>Flavobacteriales</taxon>
        <taxon>Flavobacteriaceae</taxon>
        <taxon>Bizionia</taxon>
    </lineage>
</organism>
<gene>
    <name evidence="1" type="ORF">BZARG_2309</name>
</gene>
<evidence type="ECO:0000313" key="2">
    <source>
        <dbReference type="Proteomes" id="UP000003730"/>
    </source>
</evidence>